<sequence>MNGYIIDLRFFKNGQFLSLKDILGVECTDFQRKSPTLNVEYQEFSGSNGSREVNSSFKAFEIEVKLYLEFKTMYDYQLKETELYSFLSDDNSYYIVTDREPGKRYLVRPSSISLEELGIRYATYSVTFNAFRGHSESLTSTLSEFDLADEWQFSQNLESADYEYEFDVSRFEVFNAGDFAIDPRESELNITLQGESLGNATIFNRTTGDRFIYYPEFSTNLGQTVTIDRVYPKLNGVNRGIDTNLGLITLAPGINEIEIQNVANVKSLWDFRYLYK</sequence>
<protein>
    <recommendedName>
        <fullName evidence="1">Siphovirus-type tail component RIFT-related domain-containing protein</fullName>
    </recommendedName>
</protein>
<dbReference type="InterPro" id="IPR008841">
    <property type="entry name" value="Siphovirus-type_tail_N"/>
</dbReference>
<dbReference type="OrthoDB" id="2194642at2"/>
<dbReference type="EMBL" id="JXKQ01000019">
    <property type="protein sequence ID" value="OJG42206.1"/>
    <property type="molecule type" value="Genomic_DNA"/>
</dbReference>
<dbReference type="Proteomes" id="UP000182077">
    <property type="component" value="Unassembled WGS sequence"/>
</dbReference>
<reference evidence="2 3" key="1">
    <citation type="submission" date="2014-12" db="EMBL/GenBank/DDBJ databases">
        <title>Draft genome sequences of 29 type strains of Enterococci.</title>
        <authorList>
            <person name="Zhong Z."/>
            <person name="Sun Z."/>
            <person name="Liu W."/>
            <person name="Zhang W."/>
            <person name="Zhang H."/>
        </authorList>
    </citation>
    <scope>NUCLEOTIDE SEQUENCE [LARGE SCALE GENOMIC DNA]</scope>
    <source>
        <strain evidence="2 3">DSM 17122</strain>
    </source>
</reference>
<evidence type="ECO:0000259" key="1">
    <source>
        <dbReference type="Pfam" id="PF05709"/>
    </source>
</evidence>
<keyword evidence="3" id="KW-1185">Reference proteome</keyword>
<proteinExistence type="predicted"/>
<comment type="caution">
    <text evidence="2">The sequence shown here is derived from an EMBL/GenBank/DDBJ whole genome shotgun (WGS) entry which is preliminary data.</text>
</comment>
<dbReference type="AlphaFoldDB" id="A0A1L8TD66"/>
<dbReference type="Pfam" id="PF05709">
    <property type="entry name" value="Sipho_tail"/>
    <property type="match status" value="1"/>
</dbReference>
<gene>
    <name evidence="2" type="ORF">RV04_GL000813</name>
</gene>
<accession>A0A1L8TD66</accession>
<name>A0A1L8TD66_9ENTE</name>
<evidence type="ECO:0000313" key="3">
    <source>
        <dbReference type="Proteomes" id="UP000182077"/>
    </source>
</evidence>
<dbReference type="Gene3D" id="2.40.30.200">
    <property type="match status" value="1"/>
</dbReference>
<dbReference type="RefSeq" id="WP_071858764.1">
    <property type="nucleotide sequence ID" value="NZ_JBHSHK010000002.1"/>
</dbReference>
<dbReference type="STRING" id="249189.RV04_GL000813"/>
<organism evidence="2 3">
    <name type="scientific">Enterococcus hermanniensis</name>
    <dbReference type="NCBI Taxonomy" id="249189"/>
    <lineage>
        <taxon>Bacteria</taxon>
        <taxon>Bacillati</taxon>
        <taxon>Bacillota</taxon>
        <taxon>Bacilli</taxon>
        <taxon>Lactobacillales</taxon>
        <taxon>Enterococcaceae</taxon>
        <taxon>Enterococcus</taxon>
    </lineage>
</organism>
<feature type="domain" description="Siphovirus-type tail component RIFT-related" evidence="1">
    <location>
        <begin position="29"/>
        <end position="129"/>
    </location>
</feature>
<evidence type="ECO:0000313" key="2">
    <source>
        <dbReference type="EMBL" id="OJG42206.1"/>
    </source>
</evidence>